<evidence type="ECO:0000313" key="4">
    <source>
        <dbReference type="EMBL" id="KAK9127137.1"/>
    </source>
</evidence>
<dbReference type="SUPFAM" id="SSF47113">
    <property type="entry name" value="Histone-fold"/>
    <property type="match status" value="1"/>
</dbReference>
<dbReference type="PANTHER" id="PTHR23430">
    <property type="entry name" value="HISTONE H2A"/>
    <property type="match status" value="1"/>
</dbReference>
<dbReference type="FunFam" id="1.10.20.10:FF:000265">
    <property type="match status" value="1"/>
</dbReference>
<dbReference type="SMART" id="SM00360">
    <property type="entry name" value="RRM"/>
    <property type="match status" value="1"/>
</dbReference>
<dbReference type="GO" id="GO:0003723">
    <property type="term" value="F:RNA binding"/>
    <property type="evidence" value="ECO:0007669"/>
    <property type="project" value="UniProtKB-UniRule"/>
</dbReference>
<keyword evidence="1" id="KW-0694">RNA-binding</keyword>
<dbReference type="AlphaFoldDB" id="A0AAP0J3V5"/>
<dbReference type="InterPro" id="IPR012677">
    <property type="entry name" value="Nucleotide-bd_a/b_plait_sf"/>
</dbReference>
<dbReference type="Proteomes" id="UP001420932">
    <property type="component" value="Unassembled WGS sequence"/>
</dbReference>
<dbReference type="PRINTS" id="PR00620">
    <property type="entry name" value="HISTONEH2A"/>
</dbReference>
<name>A0AAP0J3V5_9MAGN</name>
<dbReference type="Pfam" id="PF16211">
    <property type="entry name" value="Histone_H2A_C"/>
    <property type="match status" value="1"/>
</dbReference>
<dbReference type="Gene3D" id="1.10.20.10">
    <property type="entry name" value="Histone, subunit A"/>
    <property type="match status" value="1"/>
</dbReference>
<gene>
    <name evidence="4" type="ORF">Syun_015934</name>
</gene>
<dbReference type="PROSITE" id="PS50102">
    <property type="entry name" value="RRM"/>
    <property type="match status" value="1"/>
</dbReference>
<dbReference type="InterPro" id="IPR032454">
    <property type="entry name" value="Histone_H2A_C"/>
</dbReference>
<evidence type="ECO:0000313" key="5">
    <source>
        <dbReference type="Proteomes" id="UP001420932"/>
    </source>
</evidence>
<feature type="region of interest" description="Disordered" evidence="2">
    <location>
        <begin position="264"/>
        <end position="283"/>
    </location>
</feature>
<dbReference type="InterPro" id="IPR000504">
    <property type="entry name" value="RRM_dom"/>
</dbReference>
<dbReference type="GO" id="GO:0003677">
    <property type="term" value="F:DNA binding"/>
    <property type="evidence" value="ECO:0007669"/>
    <property type="project" value="InterPro"/>
</dbReference>
<accession>A0AAP0J3V5</accession>
<sequence length="340" mass="36853">MLLLRIFVKYYILICFETGKVLELAGNAARDNKKNRIIPRHVLLAVRNDEELGKLLSGVTIAHGGVLPNINPVLLPKKTDKAGKETTSPAKAAKVRALRSPHKDGSAEEIEIDSKTNSDASFIVQEKLQSKSVTPLYAIVITSQLGLSCYSTNKELKELFAPFGEVKEARLVVDGRTRRPKGFGFVTYESEIDAQRALKAMDGRDHFLFDSEGKANICGSCKDYNSWKEWQLNAQEVSGSCKDCSPGKFFCFSPSPLSLAPPPPLLSSSSLSRSPPLSPSRLPSRASRSLSALASHSRLTFSVSRVSLLASLSLSLALRVSLAAVLALSLLSHSLSLLAA</sequence>
<proteinExistence type="predicted"/>
<dbReference type="SUPFAM" id="SSF54928">
    <property type="entry name" value="RNA-binding domain, RBD"/>
    <property type="match status" value="1"/>
</dbReference>
<dbReference type="InterPro" id="IPR035979">
    <property type="entry name" value="RBD_domain_sf"/>
</dbReference>
<dbReference type="Gene3D" id="3.30.70.330">
    <property type="match status" value="1"/>
</dbReference>
<dbReference type="EMBL" id="JBBNAF010000007">
    <property type="protein sequence ID" value="KAK9127137.1"/>
    <property type="molecule type" value="Genomic_DNA"/>
</dbReference>
<evidence type="ECO:0000259" key="3">
    <source>
        <dbReference type="PROSITE" id="PS50102"/>
    </source>
</evidence>
<feature type="domain" description="RRM" evidence="3">
    <location>
        <begin position="138"/>
        <end position="214"/>
    </location>
</feature>
<dbReference type="InterPro" id="IPR002119">
    <property type="entry name" value="Histone_H2A"/>
</dbReference>
<protein>
    <recommendedName>
        <fullName evidence="3">RRM domain-containing protein</fullName>
    </recommendedName>
</protein>
<evidence type="ECO:0000256" key="1">
    <source>
        <dbReference type="PROSITE-ProRule" id="PRU00176"/>
    </source>
</evidence>
<evidence type="ECO:0000256" key="2">
    <source>
        <dbReference type="SAM" id="MobiDB-lite"/>
    </source>
</evidence>
<dbReference type="SMART" id="SM00414">
    <property type="entry name" value="H2A"/>
    <property type="match status" value="1"/>
</dbReference>
<dbReference type="Pfam" id="PF00076">
    <property type="entry name" value="RRM_1"/>
    <property type="match status" value="1"/>
</dbReference>
<dbReference type="GO" id="GO:0000786">
    <property type="term" value="C:nucleosome"/>
    <property type="evidence" value="ECO:0007669"/>
    <property type="project" value="InterPro"/>
</dbReference>
<dbReference type="GO" id="GO:0046982">
    <property type="term" value="F:protein heterodimerization activity"/>
    <property type="evidence" value="ECO:0007669"/>
    <property type="project" value="InterPro"/>
</dbReference>
<keyword evidence="5" id="KW-1185">Reference proteome</keyword>
<feature type="compositionally biased region" description="Low complexity" evidence="2">
    <location>
        <begin position="266"/>
        <end position="283"/>
    </location>
</feature>
<dbReference type="InterPro" id="IPR009072">
    <property type="entry name" value="Histone-fold"/>
</dbReference>
<reference evidence="4 5" key="1">
    <citation type="submission" date="2024-01" db="EMBL/GenBank/DDBJ databases">
        <title>Genome assemblies of Stephania.</title>
        <authorList>
            <person name="Yang L."/>
        </authorList>
    </citation>
    <scope>NUCLEOTIDE SEQUENCE [LARGE SCALE GENOMIC DNA]</scope>
    <source>
        <strain evidence="4">YNDBR</strain>
        <tissue evidence="4">Leaf</tissue>
    </source>
</reference>
<dbReference type="GO" id="GO:0030527">
    <property type="term" value="F:structural constituent of chromatin"/>
    <property type="evidence" value="ECO:0007669"/>
    <property type="project" value="InterPro"/>
</dbReference>
<organism evidence="4 5">
    <name type="scientific">Stephania yunnanensis</name>
    <dbReference type="NCBI Taxonomy" id="152371"/>
    <lineage>
        <taxon>Eukaryota</taxon>
        <taxon>Viridiplantae</taxon>
        <taxon>Streptophyta</taxon>
        <taxon>Embryophyta</taxon>
        <taxon>Tracheophyta</taxon>
        <taxon>Spermatophyta</taxon>
        <taxon>Magnoliopsida</taxon>
        <taxon>Ranunculales</taxon>
        <taxon>Menispermaceae</taxon>
        <taxon>Menispermoideae</taxon>
        <taxon>Cissampelideae</taxon>
        <taxon>Stephania</taxon>
    </lineage>
</organism>
<comment type="caution">
    <text evidence="4">The sequence shown here is derived from an EMBL/GenBank/DDBJ whole genome shotgun (WGS) entry which is preliminary data.</text>
</comment>